<name>A0A1I6L430_9SPHN</name>
<gene>
    <name evidence="1" type="ORF">SAMN05192580_2236</name>
</gene>
<proteinExistence type="predicted"/>
<dbReference type="Pfam" id="PF09550">
    <property type="entry name" value="Phage_TAC_6"/>
    <property type="match status" value="1"/>
</dbReference>
<sequence length="63" mass="6616">MTFAEGARRLSGLAGALLGWSPDAFWQATPEEVAAVLEALAGDAPERADGADLARLMERFPDG</sequence>
<evidence type="ECO:0008006" key="3">
    <source>
        <dbReference type="Google" id="ProtNLM"/>
    </source>
</evidence>
<accession>A0A1I6L430</accession>
<dbReference type="RefSeq" id="WP_093314572.1">
    <property type="nucleotide sequence ID" value="NZ_FOZG01000002.1"/>
</dbReference>
<dbReference type="Proteomes" id="UP000198824">
    <property type="component" value="Unassembled WGS sequence"/>
</dbReference>
<keyword evidence="2" id="KW-1185">Reference proteome</keyword>
<evidence type="ECO:0000313" key="1">
    <source>
        <dbReference type="EMBL" id="SFR98010.1"/>
    </source>
</evidence>
<protein>
    <recommendedName>
        <fullName evidence="3">Phage tail assembly chaperone protein, TAC</fullName>
    </recommendedName>
</protein>
<dbReference type="STRING" id="1166337.SAMN05192580_2236"/>
<evidence type="ECO:0000313" key="2">
    <source>
        <dbReference type="Proteomes" id="UP000198824"/>
    </source>
</evidence>
<organism evidence="1 2">
    <name type="scientific">Sphingomonas jatrophae</name>
    <dbReference type="NCBI Taxonomy" id="1166337"/>
    <lineage>
        <taxon>Bacteria</taxon>
        <taxon>Pseudomonadati</taxon>
        <taxon>Pseudomonadota</taxon>
        <taxon>Alphaproteobacteria</taxon>
        <taxon>Sphingomonadales</taxon>
        <taxon>Sphingomonadaceae</taxon>
        <taxon>Sphingomonas</taxon>
    </lineage>
</organism>
<reference evidence="1 2" key="1">
    <citation type="submission" date="2016-10" db="EMBL/GenBank/DDBJ databases">
        <authorList>
            <person name="de Groot N.N."/>
        </authorList>
    </citation>
    <scope>NUCLEOTIDE SEQUENCE [LARGE SCALE GENOMIC DNA]</scope>
    <source>
        <strain evidence="1 2">S5-249</strain>
    </source>
</reference>
<dbReference type="AlphaFoldDB" id="A0A1I6L430"/>
<dbReference type="InterPro" id="IPR019056">
    <property type="entry name" value="Phage_TAC_6"/>
</dbReference>
<dbReference type="EMBL" id="FOZG01000002">
    <property type="protein sequence ID" value="SFR98010.1"/>
    <property type="molecule type" value="Genomic_DNA"/>
</dbReference>